<accession>A0ABN9SBS2</accession>
<evidence type="ECO:0000313" key="2">
    <source>
        <dbReference type="Proteomes" id="UP001189429"/>
    </source>
</evidence>
<evidence type="ECO:0000313" key="1">
    <source>
        <dbReference type="EMBL" id="CAK0829307.1"/>
    </source>
</evidence>
<gene>
    <name evidence="1" type="ORF">PCOR1329_LOCUS28300</name>
</gene>
<comment type="caution">
    <text evidence="1">The sequence shown here is derived from an EMBL/GenBank/DDBJ whole genome shotgun (WGS) entry which is preliminary data.</text>
</comment>
<dbReference type="EMBL" id="CAUYUJ010010413">
    <property type="protein sequence ID" value="CAK0829307.1"/>
    <property type="molecule type" value="Genomic_DNA"/>
</dbReference>
<dbReference type="Proteomes" id="UP001189429">
    <property type="component" value="Unassembled WGS sequence"/>
</dbReference>
<keyword evidence="2" id="KW-1185">Reference proteome</keyword>
<protein>
    <submittedName>
        <fullName evidence="1">Uncharacterized protein</fullName>
    </submittedName>
</protein>
<reference evidence="1" key="1">
    <citation type="submission" date="2023-10" db="EMBL/GenBank/DDBJ databases">
        <authorList>
            <person name="Chen Y."/>
            <person name="Shah S."/>
            <person name="Dougan E. K."/>
            <person name="Thang M."/>
            <person name="Chan C."/>
        </authorList>
    </citation>
    <scope>NUCLEOTIDE SEQUENCE [LARGE SCALE GENOMIC DNA]</scope>
</reference>
<organism evidence="1 2">
    <name type="scientific">Prorocentrum cordatum</name>
    <dbReference type="NCBI Taxonomy" id="2364126"/>
    <lineage>
        <taxon>Eukaryota</taxon>
        <taxon>Sar</taxon>
        <taxon>Alveolata</taxon>
        <taxon>Dinophyceae</taxon>
        <taxon>Prorocentrales</taxon>
        <taxon>Prorocentraceae</taxon>
        <taxon>Prorocentrum</taxon>
    </lineage>
</organism>
<name>A0ABN9SBS2_9DINO</name>
<sequence>MSVRHFFPRPGCLGQQNPLRRSFLERFLDPGEVKACLEGAGAAAGGAPAAPLPDAGDWSDVPEAFWPLYEAVLKRRHGAPSDHPAEGP</sequence>
<proteinExistence type="predicted"/>